<dbReference type="Proteomes" id="UP001235064">
    <property type="component" value="Unassembled WGS sequence"/>
</dbReference>
<gene>
    <name evidence="1" type="ORF">QSV35_15160</name>
</gene>
<organism evidence="1 2">
    <name type="scientific">Microbacterium candidum</name>
    <dbReference type="NCBI Taxonomy" id="3041922"/>
    <lineage>
        <taxon>Bacteria</taxon>
        <taxon>Bacillati</taxon>
        <taxon>Actinomycetota</taxon>
        <taxon>Actinomycetes</taxon>
        <taxon>Micrococcales</taxon>
        <taxon>Microbacteriaceae</taxon>
        <taxon>Microbacterium</taxon>
    </lineage>
</organism>
<reference evidence="1 2" key="1">
    <citation type="submission" date="2023-06" db="EMBL/GenBank/DDBJ databases">
        <title>Microbacterium sp. nov., isolated from a waste landfill.</title>
        <authorList>
            <person name="Wen W."/>
        </authorList>
    </citation>
    <scope>NUCLEOTIDE SEQUENCE [LARGE SCALE GENOMIC DNA]</scope>
    <source>
        <strain evidence="1 2">ASV49</strain>
    </source>
</reference>
<comment type="caution">
    <text evidence="1">The sequence shown here is derived from an EMBL/GenBank/DDBJ whole genome shotgun (WGS) entry which is preliminary data.</text>
</comment>
<sequence length="137" mass="15731">MDDIAGRTDIEEHIVAFYRAAFADALLGPIFTDVARLDLERHLPIMADFWETVLFRAGKYQRNALQVHYVLNARHPLEAEHFERWLELWTATLDARFHGPIAERAKLQADRIAGSLQRRLSGESGSEFVSLSRRPES</sequence>
<keyword evidence="2" id="KW-1185">Reference proteome</keyword>
<dbReference type="SUPFAM" id="SSF46458">
    <property type="entry name" value="Globin-like"/>
    <property type="match status" value="1"/>
</dbReference>
<evidence type="ECO:0000313" key="1">
    <source>
        <dbReference type="EMBL" id="MDL9980679.1"/>
    </source>
</evidence>
<dbReference type="InterPro" id="IPR012292">
    <property type="entry name" value="Globin/Proto"/>
</dbReference>
<name>A0ABT7N1V8_9MICO</name>
<dbReference type="Gene3D" id="1.10.490.10">
    <property type="entry name" value="Globins"/>
    <property type="match status" value="1"/>
</dbReference>
<evidence type="ECO:0000313" key="2">
    <source>
        <dbReference type="Proteomes" id="UP001235064"/>
    </source>
</evidence>
<dbReference type="InterPro" id="IPR009050">
    <property type="entry name" value="Globin-like_sf"/>
</dbReference>
<dbReference type="RefSeq" id="WP_286289646.1">
    <property type="nucleotide sequence ID" value="NZ_JASXSZ010000005.1"/>
</dbReference>
<dbReference type="CDD" id="cd08916">
    <property type="entry name" value="TrHb3_P"/>
    <property type="match status" value="1"/>
</dbReference>
<dbReference type="EMBL" id="JASXSZ010000005">
    <property type="protein sequence ID" value="MDL9980679.1"/>
    <property type="molecule type" value="Genomic_DNA"/>
</dbReference>
<accession>A0ABT7N1V8</accession>
<proteinExistence type="predicted"/>
<protein>
    <submittedName>
        <fullName evidence="1">Group III truncated hemoglobin</fullName>
    </submittedName>
</protein>